<protein>
    <submittedName>
        <fullName evidence="2">Deaminase</fullName>
    </submittedName>
</protein>
<name>A0A1R1AXR2_PAELA</name>
<organism evidence="2 3">
    <name type="scientific">Paenibacillus lautus</name>
    <name type="common">Bacillus lautus</name>
    <dbReference type="NCBI Taxonomy" id="1401"/>
    <lineage>
        <taxon>Bacteria</taxon>
        <taxon>Bacillati</taxon>
        <taxon>Bacillota</taxon>
        <taxon>Bacilli</taxon>
        <taxon>Bacillales</taxon>
        <taxon>Paenibacillaceae</taxon>
        <taxon>Paenibacillus</taxon>
    </lineage>
</organism>
<dbReference type="EMBL" id="MRTF01000007">
    <property type="protein sequence ID" value="OME90666.1"/>
    <property type="molecule type" value="Genomic_DNA"/>
</dbReference>
<evidence type="ECO:0000259" key="1">
    <source>
        <dbReference type="Pfam" id="PF07969"/>
    </source>
</evidence>
<sequence length="408" mass="44987">MIEQSNAYWLLHVRLETGYRYEDDVVTGTETGLFHMKIENEAFSEIRPADALPDTLLPTRDMKGDLMLPSFRDMHIHLDKTYYGGPWKAPSRPTHGIFSRIEEEERLLLELLPTAKERAEGLLDLLLRYGSTHIRSHCNVDPVVGLRNLEATLQAVEGYREKAFVEIVAFPQHGLLRSQSVSLVRDALRNGAALVGGLDPTTVDENMEKSLNTVMELAVEANAGIDLHLHESSHVGLNTFKRVADLTEEAGWNGRVTLSHALAFADVSPSEVDEVAIRLADLGISVTSSVPLGRTIPIPQLHRRGVDISLGQDSIMDHWSPFGKGDNLDKVGLLAERFHMSDERSLGQALGFITGGVTPLDQDGRYVWPNVGDAADAVIVEASCSAEAVARRSPRRAVLFKGKPVYES</sequence>
<dbReference type="Gene3D" id="2.30.40.10">
    <property type="entry name" value="Urease, subunit C, domain 1"/>
    <property type="match status" value="1"/>
</dbReference>
<dbReference type="SUPFAM" id="SSF51556">
    <property type="entry name" value="Metallo-dependent hydrolases"/>
    <property type="match status" value="1"/>
</dbReference>
<dbReference type="Gene3D" id="3.20.20.140">
    <property type="entry name" value="Metal-dependent hydrolases"/>
    <property type="match status" value="1"/>
</dbReference>
<dbReference type="STRING" id="1401.BK123_20070"/>
<proteinExistence type="predicted"/>
<feature type="domain" description="Amidohydrolase 3" evidence="1">
    <location>
        <begin position="122"/>
        <end position="406"/>
    </location>
</feature>
<evidence type="ECO:0000313" key="2">
    <source>
        <dbReference type="EMBL" id="OME90666.1"/>
    </source>
</evidence>
<accession>A0A1R1AXR2</accession>
<dbReference type="InterPro" id="IPR011059">
    <property type="entry name" value="Metal-dep_hydrolase_composite"/>
</dbReference>
<comment type="caution">
    <text evidence="2">The sequence shown here is derived from an EMBL/GenBank/DDBJ whole genome shotgun (WGS) entry which is preliminary data.</text>
</comment>
<dbReference type="CDD" id="cd01293">
    <property type="entry name" value="Bact_CD"/>
    <property type="match status" value="1"/>
</dbReference>
<dbReference type="Pfam" id="PF07969">
    <property type="entry name" value="Amidohydro_3"/>
    <property type="match status" value="1"/>
</dbReference>
<dbReference type="InterPro" id="IPR013108">
    <property type="entry name" value="Amidohydro_3"/>
</dbReference>
<dbReference type="AlphaFoldDB" id="A0A1R1AXR2"/>
<dbReference type="PANTHER" id="PTHR32027">
    <property type="entry name" value="CYTOSINE DEAMINASE"/>
    <property type="match status" value="1"/>
</dbReference>
<dbReference type="NCBIfam" id="NF005312">
    <property type="entry name" value="PRK06846.1"/>
    <property type="match status" value="1"/>
</dbReference>
<dbReference type="Proteomes" id="UP000187074">
    <property type="component" value="Unassembled WGS sequence"/>
</dbReference>
<dbReference type="GO" id="GO:0016814">
    <property type="term" value="F:hydrolase activity, acting on carbon-nitrogen (but not peptide) bonds, in cyclic amidines"/>
    <property type="evidence" value="ECO:0007669"/>
    <property type="project" value="TreeGrafter"/>
</dbReference>
<gene>
    <name evidence="2" type="ORF">BK123_20070</name>
</gene>
<dbReference type="RefSeq" id="WP_076324161.1">
    <property type="nucleotide sequence ID" value="NZ_MRTF01000007.1"/>
</dbReference>
<dbReference type="OrthoDB" id="9815027at2"/>
<dbReference type="InterPro" id="IPR032466">
    <property type="entry name" value="Metal_Hydrolase"/>
</dbReference>
<dbReference type="PANTHER" id="PTHR32027:SF9">
    <property type="entry name" value="BLL3847 PROTEIN"/>
    <property type="match status" value="1"/>
</dbReference>
<reference evidence="2 3" key="1">
    <citation type="submission" date="2016-11" db="EMBL/GenBank/DDBJ databases">
        <title>Paenibacillus species isolates.</title>
        <authorList>
            <person name="Beno S.M."/>
        </authorList>
    </citation>
    <scope>NUCLEOTIDE SEQUENCE [LARGE SCALE GENOMIC DNA]</scope>
    <source>
        <strain evidence="2 3">FSL F4-0100</strain>
    </source>
</reference>
<dbReference type="InterPro" id="IPR052349">
    <property type="entry name" value="Metallo-hydrolase_Enzymes"/>
</dbReference>
<evidence type="ECO:0000313" key="3">
    <source>
        <dbReference type="Proteomes" id="UP000187074"/>
    </source>
</evidence>